<name>A0A9W6Q361_9ACTN</name>
<dbReference type="InterPro" id="IPR036852">
    <property type="entry name" value="Peptidase_S8/S53_dom_sf"/>
</dbReference>
<dbReference type="GO" id="GO:0006508">
    <property type="term" value="P:proteolysis"/>
    <property type="evidence" value="ECO:0007669"/>
    <property type="project" value="UniProtKB-KW"/>
</dbReference>
<evidence type="ECO:0000256" key="6">
    <source>
        <dbReference type="SAM" id="MobiDB-lite"/>
    </source>
</evidence>
<feature type="active site" description="Charge relay system" evidence="5">
    <location>
        <position position="73"/>
    </location>
</feature>
<proteinExistence type="inferred from homology"/>
<evidence type="ECO:0000313" key="11">
    <source>
        <dbReference type="Proteomes" id="UP001165124"/>
    </source>
</evidence>
<evidence type="ECO:0000256" key="7">
    <source>
        <dbReference type="SAM" id="Phobius"/>
    </source>
</evidence>
<evidence type="ECO:0000256" key="4">
    <source>
        <dbReference type="ARBA" id="ARBA00022825"/>
    </source>
</evidence>
<feature type="transmembrane region" description="Helical" evidence="7">
    <location>
        <begin position="373"/>
        <end position="395"/>
    </location>
</feature>
<comment type="similarity">
    <text evidence="1 5">Belongs to the peptidase S8 family.</text>
</comment>
<dbReference type="SUPFAM" id="SSF52743">
    <property type="entry name" value="Subtilisin-like"/>
    <property type="match status" value="1"/>
</dbReference>
<dbReference type="PROSITE" id="PS51892">
    <property type="entry name" value="SUBTILASE"/>
    <property type="match status" value="1"/>
</dbReference>
<feature type="signal peptide" evidence="8">
    <location>
        <begin position="1"/>
        <end position="22"/>
    </location>
</feature>
<feature type="compositionally biased region" description="Polar residues" evidence="6">
    <location>
        <begin position="345"/>
        <end position="354"/>
    </location>
</feature>
<feature type="compositionally biased region" description="Low complexity" evidence="6">
    <location>
        <begin position="620"/>
        <end position="629"/>
    </location>
</feature>
<dbReference type="InterPro" id="IPR023827">
    <property type="entry name" value="Peptidase_S8_Asp-AS"/>
</dbReference>
<dbReference type="InterPro" id="IPR000209">
    <property type="entry name" value="Peptidase_S8/S53_dom"/>
</dbReference>
<keyword evidence="7" id="KW-1133">Transmembrane helix</keyword>
<dbReference type="InterPro" id="IPR015500">
    <property type="entry name" value="Peptidase_S8_subtilisin-rel"/>
</dbReference>
<feature type="domain" description="Peptidase S8/S53" evidence="9">
    <location>
        <begin position="64"/>
        <end position="315"/>
    </location>
</feature>
<keyword evidence="2 5" id="KW-0645">Protease</keyword>
<accession>A0A9W6Q361</accession>
<feature type="region of interest" description="Disordered" evidence="6">
    <location>
        <begin position="446"/>
        <end position="702"/>
    </location>
</feature>
<evidence type="ECO:0000256" key="2">
    <source>
        <dbReference type="ARBA" id="ARBA00022670"/>
    </source>
</evidence>
<dbReference type="PROSITE" id="PS00136">
    <property type="entry name" value="SUBTILASE_ASP"/>
    <property type="match status" value="1"/>
</dbReference>
<feature type="active site" description="Charge relay system" evidence="5">
    <location>
        <position position="108"/>
    </location>
</feature>
<evidence type="ECO:0000313" key="10">
    <source>
        <dbReference type="EMBL" id="GLW67568.1"/>
    </source>
</evidence>
<gene>
    <name evidence="10" type="ORF">Arub01_58110</name>
</gene>
<evidence type="ECO:0000256" key="1">
    <source>
        <dbReference type="ARBA" id="ARBA00011073"/>
    </source>
</evidence>
<keyword evidence="4 5" id="KW-0720">Serine protease</keyword>
<keyword evidence="11" id="KW-1185">Reference proteome</keyword>
<protein>
    <recommendedName>
        <fullName evidence="9">Peptidase S8/S53 domain-containing protein</fullName>
    </recommendedName>
</protein>
<evidence type="ECO:0000256" key="8">
    <source>
        <dbReference type="SAM" id="SignalP"/>
    </source>
</evidence>
<dbReference type="RefSeq" id="WP_067916364.1">
    <property type="nucleotide sequence ID" value="NZ_BSRZ01000027.1"/>
</dbReference>
<dbReference type="PANTHER" id="PTHR43806:SF11">
    <property type="entry name" value="CEREVISIN-RELATED"/>
    <property type="match status" value="1"/>
</dbReference>
<dbReference type="PANTHER" id="PTHR43806">
    <property type="entry name" value="PEPTIDASE S8"/>
    <property type="match status" value="1"/>
</dbReference>
<keyword evidence="3 5" id="KW-0378">Hydrolase</keyword>
<organism evidence="10 11">
    <name type="scientific">Actinomadura rubrobrunea</name>
    <dbReference type="NCBI Taxonomy" id="115335"/>
    <lineage>
        <taxon>Bacteria</taxon>
        <taxon>Bacillati</taxon>
        <taxon>Actinomycetota</taxon>
        <taxon>Actinomycetes</taxon>
        <taxon>Streptosporangiales</taxon>
        <taxon>Thermomonosporaceae</taxon>
        <taxon>Actinomadura</taxon>
    </lineage>
</organism>
<feature type="compositionally biased region" description="Acidic residues" evidence="6">
    <location>
        <begin position="592"/>
        <end position="611"/>
    </location>
</feature>
<feature type="compositionally biased region" description="Basic and acidic residues" evidence="6">
    <location>
        <begin position="633"/>
        <end position="644"/>
    </location>
</feature>
<feature type="region of interest" description="Disordered" evidence="6">
    <location>
        <begin position="400"/>
        <end position="429"/>
    </location>
</feature>
<feature type="region of interest" description="Disordered" evidence="6">
    <location>
        <begin position="345"/>
        <end position="367"/>
    </location>
</feature>
<sequence>MSHADRRLPVRFGAALSAVAFAAVFAVPLRPAGAAAAARTDQIRARQWHLTALRVPRVWRTSKGGGVTVAVLDTGVDQRHPDLVGKVTAGPDLTGGLRRPGSRYWGLHGTSMASIIAGHGHGPGGAQGVMGVAPHARILSIRVTWENDDPLRRSGGQIGVRNRDAVAQGIRYAVDHGADVINMSLGGGKLFYDGSSTEEDAIRYALAKGVVLIASAGNDGAGANRKNFPAAYPGVIAVGAVDRRMQVWPDSNRHSYVAVCAPGVDIVSADASGGYVVGTGTSPSSAIVAGVAALIRARYPRLTPQEVRQALVQGSVPRSRPPGVTTCSTTLDAVRAMAVAARINRASQGQDATPTPSPEPVQADDVPDERSSLMLPAVLVGGGVLIAIGVVLGWVQRRRPEEDEVEGDSPYEVMRPEYPPRRVGAMPADDPAGIAVAPVNAPLWQSTEVFPGGQPHTAHPAWPPPPSERHAGQSEQPGPSHAPDPAQRPGGLDGGPLHTPVPEADPHPDPEPEHGWRLRPFVPEEFLGDQYGGGAGITLNGFNGLDGVGFNGLDGVDGASGANGSGATRAEPPEGHRINGLNGSRGATETADAPEEPPLSDDEPVIDDEEWERFRRSVLGDAPSPADGPSAPPRDDAPEARPDNTTDELPAVAFPSAPPPDLDDTSPPPGAFPPPASDDDPPGGFSHRRRPNDEDDYRPPWW</sequence>
<dbReference type="InterPro" id="IPR050131">
    <property type="entry name" value="Peptidase_S8_subtilisin-like"/>
</dbReference>
<dbReference type="Proteomes" id="UP001165124">
    <property type="component" value="Unassembled WGS sequence"/>
</dbReference>
<dbReference type="PRINTS" id="PR00723">
    <property type="entry name" value="SUBTILISIN"/>
</dbReference>
<dbReference type="EMBL" id="BSRZ01000027">
    <property type="protein sequence ID" value="GLW67568.1"/>
    <property type="molecule type" value="Genomic_DNA"/>
</dbReference>
<keyword evidence="7" id="KW-0812">Transmembrane</keyword>
<reference evidence="10" key="1">
    <citation type="submission" date="2023-02" db="EMBL/GenBank/DDBJ databases">
        <title>Actinomadura rubrobrunea NBRC 14622.</title>
        <authorList>
            <person name="Ichikawa N."/>
            <person name="Sato H."/>
            <person name="Tonouchi N."/>
        </authorList>
    </citation>
    <scope>NUCLEOTIDE SEQUENCE</scope>
    <source>
        <strain evidence="10">NBRC 14622</strain>
    </source>
</reference>
<feature type="compositionally biased region" description="Pro residues" evidence="6">
    <location>
        <begin position="656"/>
        <end position="676"/>
    </location>
</feature>
<dbReference type="AlphaFoldDB" id="A0A9W6Q361"/>
<dbReference type="Pfam" id="PF00082">
    <property type="entry name" value="Peptidase_S8"/>
    <property type="match status" value="1"/>
</dbReference>
<evidence type="ECO:0000256" key="3">
    <source>
        <dbReference type="ARBA" id="ARBA00022801"/>
    </source>
</evidence>
<dbReference type="GO" id="GO:0004252">
    <property type="term" value="F:serine-type endopeptidase activity"/>
    <property type="evidence" value="ECO:0007669"/>
    <property type="project" value="UniProtKB-UniRule"/>
</dbReference>
<evidence type="ECO:0000256" key="5">
    <source>
        <dbReference type="PROSITE-ProRule" id="PRU01240"/>
    </source>
</evidence>
<keyword evidence="7" id="KW-0472">Membrane</keyword>
<feature type="chain" id="PRO_5040822985" description="Peptidase S8/S53 domain-containing protein" evidence="8">
    <location>
        <begin position="23"/>
        <end position="702"/>
    </location>
</feature>
<comment type="caution">
    <text evidence="10">The sequence shown here is derived from an EMBL/GenBank/DDBJ whole genome shotgun (WGS) entry which is preliminary data.</text>
</comment>
<keyword evidence="8" id="KW-0732">Signal</keyword>
<feature type="compositionally biased region" description="Basic and acidic residues" evidence="6">
    <location>
        <begin position="504"/>
        <end position="516"/>
    </location>
</feature>
<dbReference type="Gene3D" id="3.40.50.200">
    <property type="entry name" value="Peptidase S8/S53 domain"/>
    <property type="match status" value="1"/>
</dbReference>
<evidence type="ECO:0000259" key="9">
    <source>
        <dbReference type="Pfam" id="PF00082"/>
    </source>
</evidence>
<feature type="active site" description="Charge relay system" evidence="5">
    <location>
        <position position="282"/>
    </location>
</feature>